<accession>A0A5C4S1X2</accession>
<evidence type="ECO:0000256" key="1">
    <source>
        <dbReference type="PROSITE-ProRule" id="PRU00339"/>
    </source>
</evidence>
<dbReference type="PROSITE" id="PS50005">
    <property type="entry name" value="TPR"/>
    <property type="match status" value="1"/>
</dbReference>
<sequence length="191" mass="21498">MTSDPHLIFAEVSLDIKCGAFQPALDKLTGMERWLPESYLFHLLTARATRGLKRYDEAAEHFGHCCRIAPSNQVAWRELIEVKTLQSQAPEPERKPAFDALAVEFEQLSIALAGFTPPRAAECFDPTPLAEQKQPFPDDDSIAVPTETLANLFIDQGAYKKAIRVFTSLIQLNPSKADHYRKCIDRVLEKL</sequence>
<dbReference type="EMBL" id="VDCH01000033">
    <property type="protein sequence ID" value="TNJ37127.1"/>
    <property type="molecule type" value="Genomic_DNA"/>
</dbReference>
<reference evidence="2 3" key="1">
    <citation type="submission" date="2019-05" db="EMBL/GenBank/DDBJ databases">
        <title>Draft Whole-Genome sequence of the green sulfur bacterium Chlorobaculum thiosulfatiphilum DSM 249.</title>
        <authorList>
            <person name="Meyer T.E."/>
            <person name="Kyndt J.A."/>
        </authorList>
    </citation>
    <scope>NUCLEOTIDE SEQUENCE [LARGE SCALE GENOMIC DNA]</scope>
    <source>
        <strain evidence="2 3">DSM 249</strain>
    </source>
</reference>
<protein>
    <submittedName>
        <fullName evidence="2">Uncharacterized protein</fullName>
    </submittedName>
</protein>
<gene>
    <name evidence="2" type="ORF">FGF66_11280</name>
</gene>
<feature type="repeat" description="TPR" evidence="1">
    <location>
        <begin position="143"/>
        <end position="176"/>
    </location>
</feature>
<dbReference type="SUPFAM" id="SSF48452">
    <property type="entry name" value="TPR-like"/>
    <property type="match status" value="1"/>
</dbReference>
<dbReference type="RefSeq" id="WP_139457740.1">
    <property type="nucleotide sequence ID" value="NZ_VDCH01000033.1"/>
</dbReference>
<comment type="caution">
    <text evidence="2">The sequence shown here is derived from an EMBL/GenBank/DDBJ whole genome shotgun (WGS) entry which is preliminary data.</text>
</comment>
<dbReference type="Gene3D" id="1.25.40.10">
    <property type="entry name" value="Tetratricopeptide repeat domain"/>
    <property type="match status" value="1"/>
</dbReference>
<keyword evidence="1" id="KW-0802">TPR repeat</keyword>
<organism evidence="2 3">
    <name type="scientific">Chlorobaculum thiosulfatiphilum</name>
    <name type="common">Chlorobium limicola f.sp. thiosulfatophilum</name>
    <dbReference type="NCBI Taxonomy" id="115852"/>
    <lineage>
        <taxon>Bacteria</taxon>
        <taxon>Pseudomonadati</taxon>
        <taxon>Chlorobiota</taxon>
        <taxon>Chlorobiia</taxon>
        <taxon>Chlorobiales</taxon>
        <taxon>Chlorobiaceae</taxon>
        <taxon>Chlorobaculum</taxon>
    </lineage>
</organism>
<dbReference type="Proteomes" id="UP000308271">
    <property type="component" value="Unassembled WGS sequence"/>
</dbReference>
<name>A0A5C4S1X2_CHLTI</name>
<evidence type="ECO:0000313" key="2">
    <source>
        <dbReference type="EMBL" id="TNJ37127.1"/>
    </source>
</evidence>
<evidence type="ECO:0000313" key="3">
    <source>
        <dbReference type="Proteomes" id="UP000308271"/>
    </source>
</evidence>
<dbReference type="InterPro" id="IPR011990">
    <property type="entry name" value="TPR-like_helical_dom_sf"/>
</dbReference>
<dbReference type="InterPro" id="IPR019734">
    <property type="entry name" value="TPR_rpt"/>
</dbReference>
<keyword evidence="3" id="KW-1185">Reference proteome</keyword>
<proteinExistence type="predicted"/>
<dbReference type="OrthoDB" id="594666at2"/>
<dbReference type="AlphaFoldDB" id="A0A5C4S1X2"/>